<evidence type="ECO:0000256" key="8">
    <source>
        <dbReference type="ARBA" id="ARBA00022840"/>
    </source>
</evidence>
<dbReference type="GO" id="GO:0005524">
    <property type="term" value="F:ATP binding"/>
    <property type="evidence" value="ECO:0007669"/>
    <property type="project" value="UniProtKB-KW"/>
</dbReference>
<evidence type="ECO:0000256" key="6">
    <source>
        <dbReference type="ARBA" id="ARBA00022723"/>
    </source>
</evidence>
<comment type="similarity">
    <text evidence="2">Belongs to the TsaE family.</text>
</comment>
<evidence type="ECO:0000256" key="9">
    <source>
        <dbReference type="ARBA" id="ARBA00022842"/>
    </source>
</evidence>
<organism evidence="11 12">
    <name type="scientific">Syntrophobacter fumaroxidans (strain DSM 10017 / MPOB)</name>
    <dbReference type="NCBI Taxonomy" id="335543"/>
    <lineage>
        <taxon>Bacteria</taxon>
        <taxon>Pseudomonadati</taxon>
        <taxon>Thermodesulfobacteriota</taxon>
        <taxon>Syntrophobacteria</taxon>
        <taxon>Syntrophobacterales</taxon>
        <taxon>Syntrophobacteraceae</taxon>
        <taxon>Syntrophobacter</taxon>
    </lineage>
</organism>
<evidence type="ECO:0000256" key="2">
    <source>
        <dbReference type="ARBA" id="ARBA00007599"/>
    </source>
</evidence>
<keyword evidence="12" id="KW-1185">Reference proteome</keyword>
<comment type="subcellular location">
    <subcellularLocation>
        <location evidence="1">Cytoplasm</location>
    </subcellularLocation>
</comment>
<dbReference type="GO" id="GO:0002949">
    <property type="term" value="P:tRNA threonylcarbamoyladenosine modification"/>
    <property type="evidence" value="ECO:0007669"/>
    <property type="project" value="InterPro"/>
</dbReference>
<evidence type="ECO:0000256" key="10">
    <source>
        <dbReference type="ARBA" id="ARBA00032441"/>
    </source>
</evidence>
<dbReference type="Proteomes" id="UP000001784">
    <property type="component" value="Chromosome"/>
</dbReference>
<dbReference type="GO" id="GO:0046872">
    <property type="term" value="F:metal ion binding"/>
    <property type="evidence" value="ECO:0007669"/>
    <property type="project" value="UniProtKB-KW"/>
</dbReference>
<keyword evidence="5" id="KW-0819">tRNA processing</keyword>
<keyword evidence="8" id="KW-0067">ATP-binding</keyword>
<dbReference type="SUPFAM" id="SSF52540">
    <property type="entry name" value="P-loop containing nucleoside triphosphate hydrolases"/>
    <property type="match status" value="1"/>
</dbReference>
<evidence type="ECO:0000256" key="7">
    <source>
        <dbReference type="ARBA" id="ARBA00022741"/>
    </source>
</evidence>
<evidence type="ECO:0000256" key="1">
    <source>
        <dbReference type="ARBA" id="ARBA00004496"/>
    </source>
</evidence>
<dbReference type="InParanoid" id="A0LK99"/>
<dbReference type="eggNOG" id="COG0802">
    <property type="taxonomic scope" value="Bacteria"/>
</dbReference>
<dbReference type="Pfam" id="PF02367">
    <property type="entry name" value="TsaE"/>
    <property type="match status" value="1"/>
</dbReference>
<dbReference type="PANTHER" id="PTHR33540">
    <property type="entry name" value="TRNA THREONYLCARBAMOYLADENOSINE BIOSYNTHESIS PROTEIN TSAE"/>
    <property type="match status" value="1"/>
</dbReference>
<evidence type="ECO:0000256" key="4">
    <source>
        <dbReference type="ARBA" id="ARBA00022490"/>
    </source>
</evidence>
<dbReference type="KEGG" id="sfu:Sfum_2169"/>
<keyword evidence="7" id="KW-0547">Nucleotide-binding</keyword>
<keyword evidence="4" id="KW-0963">Cytoplasm</keyword>
<dbReference type="PANTHER" id="PTHR33540:SF2">
    <property type="entry name" value="TRNA THREONYLCARBAMOYLADENOSINE BIOSYNTHESIS PROTEIN TSAE"/>
    <property type="match status" value="1"/>
</dbReference>
<dbReference type="GO" id="GO:0005737">
    <property type="term" value="C:cytoplasm"/>
    <property type="evidence" value="ECO:0007669"/>
    <property type="project" value="UniProtKB-SubCell"/>
</dbReference>
<evidence type="ECO:0000313" key="12">
    <source>
        <dbReference type="Proteomes" id="UP000001784"/>
    </source>
</evidence>
<keyword evidence="9" id="KW-0460">Magnesium</keyword>
<dbReference type="InterPro" id="IPR003442">
    <property type="entry name" value="T6A_TsaE"/>
</dbReference>
<keyword evidence="6" id="KW-0479">Metal-binding</keyword>
<proteinExistence type="inferred from homology"/>
<dbReference type="EMBL" id="CP000478">
    <property type="protein sequence ID" value="ABK17851.1"/>
    <property type="molecule type" value="Genomic_DNA"/>
</dbReference>
<evidence type="ECO:0000256" key="3">
    <source>
        <dbReference type="ARBA" id="ARBA00019010"/>
    </source>
</evidence>
<dbReference type="AlphaFoldDB" id="A0LK99"/>
<reference evidence="11 12" key="1">
    <citation type="submission" date="2006-10" db="EMBL/GenBank/DDBJ databases">
        <title>Complete sequence of Syntrophobacter fumaroxidans MPOB.</title>
        <authorList>
            <consortium name="US DOE Joint Genome Institute"/>
            <person name="Copeland A."/>
            <person name="Lucas S."/>
            <person name="Lapidus A."/>
            <person name="Barry K."/>
            <person name="Detter J.C."/>
            <person name="Glavina del Rio T."/>
            <person name="Hammon N."/>
            <person name="Israni S."/>
            <person name="Pitluck S."/>
            <person name="Goltsman E.G."/>
            <person name="Martinez M."/>
            <person name="Schmutz J."/>
            <person name="Larimer F."/>
            <person name="Land M."/>
            <person name="Hauser L."/>
            <person name="Kyrpides N."/>
            <person name="Kim E."/>
            <person name="Boone D.R."/>
            <person name="Brockman F."/>
            <person name="Culley D."/>
            <person name="Ferry J."/>
            <person name="Gunsalus R."/>
            <person name="McInerney M.J."/>
            <person name="Morrison M."/>
            <person name="Plugge C."/>
            <person name="Rohlin L."/>
            <person name="Scholten J."/>
            <person name="Sieber J."/>
            <person name="Stams A.J.M."/>
            <person name="Worm P."/>
            <person name="Henstra A.M."/>
            <person name="Richardson P."/>
        </authorList>
    </citation>
    <scope>NUCLEOTIDE SEQUENCE [LARGE SCALE GENOMIC DNA]</scope>
    <source>
        <strain evidence="12">DSM 10017 / MPOB</strain>
    </source>
</reference>
<dbReference type="STRING" id="335543.Sfum_2169"/>
<dbReference type="InterPro" id="IPR027417">
    <property type="entry name" value="P-loop_NTPase"/>
</dbReference>
<name>A0LK99_SYNFM</name>
<dbReference type="HOGENOM" id="CLU_087829_3_0_7"/>
<gene>
    <name evidence="11" type="ordered locus">Sfum_2169</name>
</gene>
<dbReference type="RefSeq" id="WP_011699020.1">
    <property type="nucleotide sequence ID" value="NC_008554.1"/>
</dbReference>
<sequence>MTRIVLHSPSEECTCAIGRGIAELLEPGDVLALWGELGAGKTFLAGAIAHGLGVPVSVPITSPTFTFINEYEGRLPLAHIDLYRLSGPDDLDTLPWQDAVYGAAAAVIEWPERMGALLPEERWDLGIEIAGDESRTFILTPSGAGNDARSPKWFAKLLEIVQSGACR</sequence>
<evidence type="ECO:0000313" key="11">
    <source>
        <dbReference type="EMBL" id="ABK17851.1"/>
    </source>
</evidence>
<accession>A0LK99</accession>
<protein>
    <recommendedName>
        <fullName evidence="3">tRNA threonylcarbamoyladenosine biosynthesis protein TsaE</fullName>
    </recommendedName>
    <alternativeName>
        <fullName evidence="10">t(6)A37 threonylcarbamoyladenosine biosynthesis protein TsaE</fullName>
    </alternativeName>
</protein>
<evidence type="ECO:0000256" key="5">
    <source>
        <dbReference type="ARBA" id="ARBA00022694"/>
    </source>
</evidence>
<dbReference type="NCBIfam" id="TIGR00150">
    <property type="entry name" value="T6A_YjeE"/>
    <property type="match status" value="1"/>
</dbReference>
<dbReference type="Gene3D" id="3.40.50.300">
    <property type="entry name" value="P-loop containing nucleotide triphosphate hydrolases"/>
    <property type="match status" value="1"/>
</dbReference>
<dbReference type="FunCoup" id="A0LK99">
    <property type="interactions" value="290"/>
</dbReference>